<evidence type="ECO:0000256" key="4">
    <source>
        <dbReference type="ARBA" id="ARBA00023125"/>
    </source>
</evidence>
<feature type="compositionally biased region" description="Basic residues" evidence="7">
    <location>
        <begin position="96"/>
        <end position="113"/>
    </location>
</feature>
<dbReference type="InterPro" id="IPR036390">
    <property type="entry name" value="WH_DNA-bd_sf"/>
</dbReference>
<protein>
    <recommendedName>
        <fullName evidence="8">H15 domain-containing protein</fullName>
    </recommendedName>
</protein>
<feature type="region of interest" description="Disordered" evidence="7">
    <location>
        <begin position="90"/>
        <end position="184"/>
    </location>
</feature>
<dbReference type="SMART" id="SM00526">
    <property type="entry name" value="H15"/>
    <property type="match status" value="1"/>
</dbReference>
<evidence type="ECO:0000256" key="2">
    <source>
        <dbReference type="ARBA" id="ARBA00004286"/>
    </source>
</evidence>
<dbReference type="InterPro" id="IPR036388">
    <property type="entry name" value="WH-like_DNA-bd_sf"/>
</dbReference>
<evidence type="ECO:0000256" key="6">
    <source>
        <dbReference type="RuleBase" id="RU003894"/>
    </source>
</evidence>
<sequence length="184" mass="19345">MSGAAPKSKPKATKPKKPAAHPPMGDMIKKAIATLAERTGSSRIAIQKWVSDNYKLPNTEAFKKVLNLSLKKGVAAGRLRQVKGSFKLAAAEPKKKAPKKKAAKKKTTKKVVKKPAAAATGSPKKAAPKKKPAAKKATSPKPKKAASKKKPAAKKPAAKKVVKPKKKASPKKASKPKAKAKAKA</sequence>
<dbReference type="GO" id="GO:0030261">
    <property type="term" value="P:chromosome condensation"/>
    <property type="evidence" value="ECO:0007669"/>
    <property type="project" value="TreeGrafter"/>
</dbReference>
<evidence type="ECO:0000259" key="8">
    <source>
        <dbReference type="PROSITE" id="PS51504"/>
    </source>
</evidence>
<dbReference type="Gene3D" id="1.10.10.10">
    <property type="entry name" value="Winged helix-like DNA-binding domain superfamily/Winged helix DNA-binding domain"/>
    <property type="match status" value="1"/>
</dbReference>
<comment type="subcellular location">
    <subcellularLocation>
        <location evidence="2">Chromosome</location>
    </subcellularLocation>
    <subcellularLocation>
        <location evidence="1 6">Nucleus</location>
    </subcellularLocation>
</comment>
<name>A0A0G4G3W4_9ALVE</name>
<accession>A0A0G4G3W4</accession>
<dbReference type="CDD" id="cd00073">
    <property type="entry name" value="H15"/>
    <property type="match status" value="1"/>
</dbReference>
<comment type="similarity">
    <text evidence="6">Belongs to the histone H1/H5 family.</text>
</comment>
<evidence type="ECO:0000256" key="7">
    <source>
        <dbReference type="SAM" id="MobiDB-lite"/>
    </source>
</evidence>
<feature type="compositionally biased region" description="Low complexity" evidence="7">
    <location>
        <begin position="114"/>
        <end position="125"/>
    </location>
</feature>
<dbReference type="VEuPathDB" id="CryptoDB:Cvel_20161"/>
<proteinExistence type="inferred from homology"/>
<keyword evidence="3 6" id="KW-0158">Chromosome</keyword>
<evidence type="ECO:0000313" key="9">
    <source>
        <dbReference type="EMBL" id="CEM23072.1"/>
    </source>
</evidence>
<dbReference type="InterPro" id="IPR005818">
    <property type="entry name" value="Histone_H1/H5_H15"/>
</dbReference>
<dbReference type="GO" id="GO:0005634">
    <property type="term" value="C:nucleus"/>
    <property type="evidence" value="ECO:0007669"/>
    <property type="project" value="UniProtKB-SubCell"/>
</dbReference>
<dbReference type="GO" id="GO:0045910">
    <property type="term" value="P:negative regulation of DNA recombination"/>
    <property type="evidence" value="ECO:0007669"/>
    <property type="project" value="TreeGrafter"/>
</dbReference>
<feature type="domain" description="H15" evidence="8">
    <location>
        <begin position="20"/>
        <end position="90"/>
    </location>
</feature>
<evidence type="ECO:0000256" key="5">
    <source>
        <dbReference type="ARBA" id="ARBA00023242"/>
    </source>
</evidence>
<evidence type="ECO:0000256" key="1">
    <source>
        <dbReference type="ARBA" id="ARBA00004123"/>
    </source>
</evidence>
<dbReference type="GO" id="GO:0031492">
    <property type="term" value="F:nucleosomal DNA binding"/>
    <property type="evidence" value="ECO:0007669"/>
    <property type="project" value="TreeGrafter"/>
</dbReference>
<dbReference type="SUPFAM" id="SSF46785">
    <property type="entry name" value="Winged helix' DNA-binding domain"/>
    <property type="match status" value="1"/>
</dbReference>
<dbReference type="PROSITE" id="PS51504">
    <property type="entry name" value="H15"/>
    <property type="match status" value="1"/>
</dbReference>
<feature type="region of interest" description="Disordered" evidence="7">
    <location>
        <begin position="1"/>
        <end position="28"/>
    </location>
</feature>
<evidence type="ECO:0000256" key="3">
    <source>
        <dbReference type="ARBA" id="ARBA00022454"/>
    </source>
</evidence>
<dbReference type="EMBL" id="CDMZ01000872">
    <property type="protein sequence ID" value="CEM23072.1"/>
    <property type="molecule type" value="Genomic_DNA"/>
</dbReference>
<dbReference type="GO" id="GO:0000786">
    <property type="term" value="C:nucleosome"/>
    <property type="evidence" value="ECO:0007669"/>
    <property type="project" value="InterPro"/>
</dbReference>
<reference evidence="9" key="1">
    <citation type="submission" date="2014-11" db="EMBL/GenBank/DDBJ databases">
        <authorList>
            <person name="Otto D Thomas"/>
            <person name="Naeem Raeece"/>
        </authorList>
    </citation>
    <scope>NUCLEOTIDE SEQUENCE</scope>
</reference>
<feature type="compositionally biased region" description="Basic residues" evidence="7">
    <location>
        <begin position="8"/>
        <end position="19"/>
    </location>
</feature>
<gene>
    <name evidence="9" type="ORF">Cvel_20161</name>
</gene>
<dbReference type="GO" id="GO:0006334">
    <property type="term" value="P:nucleosome assembly"/>
    <property type="evidence" value="ECO:0007669"/>
    <property type="project" value="InterPro"/>
</dbReference>
<feature type="compositionally biased region" description="Basic residues" evidence="7">
    <location>
        <begin position="141"/>
        <end position="184"/>
    </location>
</feature>
<dbReference type="Pfam" id="PF00538">
    <property type="entry name" value="Linker_histone"/>
    <property type="match status" value="1"/>
</dbReference>
<dbReference type="PANTHER" id="PTHR11467:SF36">
    <property type="entry name" value="HISTONE 24-RELATED"/>
    <property type="match status" value="1"/>
</dbReference>
<dbReference type="PRINTS" id="PR00624">
    <property type="entry name" value="HISTONEH5"/>
</dbReference>
<dbReference type="AlphaFoldDB" id="A0A0G4G3W4"/>
<dbReference type="PANTHER" id="PTHR11467">
    <property type="entry name" value="HISTONE H1"/>
    <property type="match status" value="1"/>
</dbReference>
<dbReference type="GO" id="GO:0030527">
    <property type="term" value="F:structural constituent of chromatin"/>
    <property type="evidence" value="ECO:0007669"/>
    <property type="project" value="InterPro"/>
</dbReference>
<keyword evidence="4 6" id="KW-0238">DNA-binding</keyword>
<keyword evidence="5 6" id="KW-0539">Nucleus</keyword>
<dbReference type="GO" id="GO:0003690">
    <property type="term" value="F:double-stranded DNA binding"/>
    <property type="evidence" value="ECO:0007669"/>
    <property type="project" value="TreeGrafter"/>
</dbReference>
<organism evidence="9">
    <name type="scientific">Chromera velia CCMP2878</name>
    <dbReference type="NCBI Taxonomy" id="1169474"/>
    <lineage>
        <taxon>Eukaryota</taxon>
        <taxon>Sar</taxon>
        <taxon>Alveolata</taxon>
        <taxon>Colpodellida</taxon>
        <taxon>Chromeraceae</taxon>
        <taxon>Chromera</taxon>
    </lineage>
</organism>
<dbReference type="InterPro" id="IPR005819">
    <property type="entry name" value="H1/H5"/>
</dbReference>